<protein>
    <submittedName>
        <fullName evidence="1">Uncharacterized protein</fullName>
    </submittedName>
</protein>
<gene>
    <name evidence="1" type="ORF">TPC1_30269</name>
</gene>
<name>A0A146K3I0_9EUKA</name>
<accession>A0A146K3I0</accession>
<dbReference type="EMBL" id="GDID01006370">
    <property type="protein sequence ID" value="JAP90236.1"/>
    <property type="molecule type" value="Transcribed_RNA"/>
</dbReference>
<reference evidence="1" key="1">
    <citation type="submission" date="2015-07" db="EMBL/GenBank/DDBJ databases">
        <title>Adaptation to a free-living lifestyle via gene acquisitions in the diplomonad Trepomonas sp. PC1.</title>
        <authorList>
            <person name="Xu F."/>
            <person name="Jerlstrom-Hultqvist J."/>
            <person name="Kolisko M."/>
            <person name="Simpson A.G.B."/>
            <person name="Roger A.J."/>
            <person name="Svard S.G."/>
            <person name="Andersson J.O."/>
        </authorList>
    </citation>
    <scope>NUCLEOTIDE SEQUENCE</scope>
    <source>
        <strain evidence="1">PC1</strain>
    </source>
</reference>
<evidence type="ECO:0000313" key="1">
    <source>
        <dbReference type="EMBL" id="JAP90236.1"/>
    </source>
</evidence>
<organism evidence="1">
    <name type="scientific">Trepomonas sp. PC1</name>
    <dbReference type="NCBI Taxonomy" id="1076344"/>
    <lineage>
        <taxon>Eukaryota</taxon>
        <taxon>Metamonada</taxon>
        <taxon>Diplomonadida</taxon>
        <taxon>Hexamitidae</taxon>
        <taxon>Hexamitinae</taxon>
        <taxon>Trepomonas</taxon>
    </lineage>
</organism>
<feature type="non-terminal residue" evidence="1">
    <location>
        <position position="1"/>
    </location>
</feature>
<proteinExistence type="predicted"/>
<sequence length="762" mass="87255">KIFASSQSAQSLTFQEQFANETIKVLKELYSQKTEQSLDQCALALSQIVNILIQQPIFHPMKPFVKLAFNTEFYQFIMKLSPSVLVQLLELGVQFSAMQGGVPENTSLVKQIIQIIGSPSVSLSLKKRSRELLHLILSKNCQFQNISQLFNSDSFLKPQKELLFVIEAVIKQIHDYVDLDLVETLFIDCQFSCYNDQHYIKLLMFECDQKRHEMLCAVLSHVITMVSSEQGTSKLLIFMNMLIGSQNSLEMPSTISKLVQQCCVQYPSVQIVRYVFKFVVNVTTFNVLSNLQKPLGLKIIYETMLVPLEDFITTQPLFAQENIILQTCCGFLQLIFEQHFIDEKDQIIQNIYQQINSEQFLQAAVCFTKILLQLLRRSQGDNKKFQQMIIKLLKATKFDFYMTQLLSTDVETDQPVQKEAIQSIVVLSIQKHSMNDVKSYFEQLIQYCLSSNTSFGALIQLLELQEPKTLQMISNPQNCKILLQNKPKNQVHLQNYKKLIQILPKIIIPQNDSFLILQNALKFLVLNVKDANYVDSEAKNLLKRLFQLDSQMVKCPSTEVMQQLIPISSLCAPYLAFYLPELFVGHPNQLARNVSCVVFMMKYGYAENQAINPVFLQQMAYYQQFLSKSCLLVSQTIKRNAVFGVFVRKIGVESEGVNFARCRNVVLRQMATLNIQLKEELYQIVKGLEGFSKDVNEIRDNEETKLAITNSPNRGCQVDLSLKFEDLQKWVVENWSLLSGCGCNAAGYKGVQWAFQLAGVKE</sequence>
<dbReference type="AlphaFoldDB" id="A0A146K3I0"/>